<keyword evidence="3" id="KW-0732">Signal</keyword>
<evidence type="ECO:0000313" key="6">
    <source>
        <dbReference type="EMBL" id="SMR93703.1"/>
    </source>
</evidence>
<dbReference type="Proteomes" id="UP000196803">
    <property type="component" value="Unassembled WGS sequence"/>
</dbReference>
<gene>
    <name evidence="6" type="ORF">SAMN05216240_1707</name>
</gene>
<dbReference type="PANTHER" id="PTHR30483">
    <property type="entry name" value="LEUCINE-SPECIFIC-BINDING PROTEIN"/>
    <property type="match status" value="1"/>
</dbReference>
<dbReference type="RefSeq" id="WP_015907857.1">
    <property type="nucleotide sequence ID" value="NZ_FUZJ01000001.1"/>
</dbReference>
<name>A0ABY1S8U3_CALBS</name>
<dbReference type="Pfam" id="PF13458">
    <property type="entry name" value="Peripla_BP_6"/>
    <property type="match status" value="1"/>
</dbReference>
<dbReference type="InterPro" id="IPR000709">
    <property type="entry name" value="Leu_Ile_Val-bd"/>
</dbReference>
<dbReference type="PANTHER" id="PTHR30483:SF6">
    <property type="entry name" value="PERIPLASMIC BINDING PROTEIN OF ABC TRANSPORTER FOR NATURAL AMINO ACIDS"/>
    <property type="match status" value="1"/>
</dbReference>
<comment type="caution">
    <text evidence="6">The sequence shown here is derived from an EMBL/GenBank/DDBJ whole genome shotgun (WGS) entry which is preliminary data.</text>
</comment>
<comment type="similarity">
    <text evidence="1">Belongs to the leucine-binding protein family.</text>
</comment>
<dbReference type="InterPro" id="IPR051010">
    <property type="entry name" value="BCAA_transport"/>
</dbReference>
<accession>A0ABY1S8U3</accession>
<keyword evidence="4" id="KW-0029">Amino-acid transport</keyword>
<sequence>MKKIVSIILLLVFVLSIFTVSFASSKNVIKIGVDLELSQAVAQYGQKELEGIRLAIDEINKKGGIGGKKIELVVIDNKSDKTEAQNVATKLAVRENVLAILGPATSGATKSAAVAATKHKVPIISPSATDDAVTVDEKTGKTKTYVFRTCFNDSFQGNIMANFALKTLKAKKAAIIYDATSDYSKGLLKNFKNTFEKGGGKVIAQEAFGKGEQDFSSILTKIRAKKPDVLFAPVYYDEAGLIIKQARELGMNIPILGADGFDDPKVVEKAGKKNANNVFFSAHYSTQDTDVKVQEFIKKFKAKYNQEPNAFAALGYDLGYFIADALKRANLKFDSVAKDRERLKAAIENTKNFVGVTGIISINKYHNAEKSAVIIELKDGVQKFKQKLNP</sequence>
<evidence type="ECO:0000256" key="3">
    <source>
        <dbReference type="ARBA" id="ARBA00022729"/>
    </source>
</evidence>
<protein>
    <submittedName>
        <fullName evidence="6">Branched-chain amino acid transport system substrate-binding protein</fullName>
    </submittedName>
</protein>
<keyword evidence="7" id="KW-1185">Reference proteome</keyword>
<dbReference type="GeneID" id="31772735"/>
<dbReference type="InterPro" id="IPR028082">
    <property type="entry name" value="Peripla_BP_I"/>
</dbReference>
<keyword evidence="2" id="KW-0813">Transport</keyword>
<dbReference type="PRINTS" id="PR00337">
    <property type="entry name" value="LEUILEVALBP"/>
</dbReference>
<proteinExistence type="inferred from homology"/>
<dbReference type="EMBL" id="FXXC01000001">
    <property type="protein sequence ID" value="SMR93703.1"/>
    <property type="molecule type" value="Genomic_DNA"/>
</dbReference>
<evidence type="ECO:0000256" key="1">
    <source>
        <dbReference type="ARBA" id="ARBA00010062"/>
    </source>
</evidence>
<evidence type="ECO:0000259" key="5">
    <source>
        <dbReference type="Pfam" id="PF13458"/>
    </source>
</evidence>
<evidence type="ECO:0000256" key="4">
    <source>
        <dbReference type="ARBA" id="ARBA00022970"/>
    </source>
</evidence>
<organism evidence="6 7">
    <name type="scientific">Caldicellulosiruptor bescii</name>
    <name type="common">Anaerocellum thermophilum</name>
    <dbReference type="NCBI Taxonomy" id="31899"/>
    <lineage>
        <taxon>Bacteria</taxon>
        <taxon>Bacillati</taxon>
        <taxon>Bacillota</taxon>
        <taxon>Bacillota incertae sedis</taxon>
        <taxon>Caldicellulosiruptorales</taxon>
        <taxon>Caldicellulosiruptoraceae</taxon>
        <taxon>Caldicellulosiruptor</taxon>
    </lineage>
</organism>
<feature type="domain" description="Leucine-binding protein" evidence="5">
    <location>
        <begin position="29"/>
        <end position="379"/>
    </location>
</feature>
<reference evidence="6 7" key="1">
    <citation type="submission" date="2017-05" db="EMBL/GenBank/DDBJ databases">
        <authorList>
            <person name="Varghese N."/>
            <person name="Submissions S."/>
        </authorList>
    </citation>
    <scope>NUCLEOTIDE SEQUENCE [LARGE SCALE GENOMIC DNA]</scope>
    <source>
        <strain evidence="6 7">MACB1020</strain>
    </source>
</reference>
<evidence type="ECO:0000313" key="7">
    <source>
        <dbReference type="Proteomes" id="UP000196803"/>
    </source>
</evidence>
<dbReference type="InterPro" id="IPR028081">
    <property type="entry name" value="Leu-bd"/>
</dbReference>
<dbReference type="Gene3D" id="3.40.50.2300">
    <property type="match status" value="2"/>
</dbReference>
<dbReference type="CDD" id="cd06347">
    <property type="entry name" value="PBP1_ABC_LivK_ligand_binding-like"/>
    <property type="match status" value="1"/>
</dbReference>
<evidence type="ECO:0000256" key="2">
    <source>
        <dbReference type="ARBA" id="ARBA00022448"/>
    </source>
</evidence>
<dbReference type="SUPFAM" id="SSF53822">
    <property type="entry name" value="Periplasmic binding protein-like I"/>
    <property type="match status" value="1"/>
</dbReference>